<reference evidence="2" key="2">
    <citation type="journal article" date="2024" name="Plant">
        <title>Genomic evolution and insights into agronomic trait innovations of Sesamum species.</title>
        <authorList>
            <person name="Miao H."/>
            <person name="Wang L."/>
            <person name="Qu L."/>
            <person name="Liu H."/>
            <person name="Sun Y."/>
            <person name="Le M."/>
            <person name="Wang Q."/>
            <person name="Wei S."/>
            <person name="Zheng Y."/>
            <person name="Lin W."/>
            <person name="Duan Y."/>
            <person name="Cao H."/>
            <person name="Xiong S."/>
            <person name="Wang X."/>
            <person name="Wei L."/>
            <person name="Li C."/>
            <person name="Ma Q."/>
            <person name="Ju M."/>
            <person name="Zhao R."/>
            <person name="Li G."/>
            <person name="Mu C."/>
            <person name="Tian Q."/>
            <person name="Mei H."/>
            <person name="Zhang T."/>
            <person name="Gao T."/>
            <person name="Zhang H."/>
        </authorList>
    </citation>
    <scope>NUCLEOTIDE SEQUENCE</scope>
    <source>
        <strain evidence="2">3651</strain>
    </source>
</reference>
<dbReference type="EMBL" id="JACGWO010000004">
    <property type="protein sequence ID" value="KAK4429939.1"/>
    <property type="molecule type" value="Genomic_DNA"/>
</dbReference>
<feature type="compositionally biased region" description="Gly residues" evidence="1">
    <location>
        <begin position="377"/>
        <end position="403"/>
    </location>
</feature>
<keyword evidence="3" id="KW-1185">Reference proteome</keyword>
<gene>
    <name evidence="2" type="ORF">Salat_1294600</name>
</gene>
<evidence type="ECO:0000256" key="1">
    <source>
        <dbReference type="SAM" id="MobiDB-lite"/>
    </source>
</evidence>
<name>A0AAE1YH04_9LAMI</name>
<accession>A0AAE1YH04</accession>
<dbReference type="AlphaFoldDB" id="A0AAE1YH04"/>
<organism evidence="2 3">
    <name type="scientific">Sesamum alatum</name>
    <dbReference type="NCBI Taxonomy" id="300844"/>
    <lineage>
        <taxon>Eukaryota</taxon>
        <taxon>Viridiplantae</taxon>
        <taxon>Streptophyta</taxon>
        <taxon>Embryophyta</taxon>
        <taxon>Tracheophyta</taxon>
        <taxon>Spermatophyta</taxon>
        <taxon>Magnoliopsida</taxon>
        <taxon>eudicotyledons</taxon>
        <taxon>Gunneridae</taxon>
        <taxon>Pentapetalae</taxon>
        <taxon>asterids</taxon>
        <taxon>lamiids</taxon>
        <taxon>Lamiales</taxon>
        <taxon>Pedaliaceae</taxon>
        <taxon>Sesamum</taxon>
    </lineage>
</organism>
<evidence type="ECO:0008006" key="4">
    <source>
        <dbReference type="Google" id="ProtNLM"/>
    </source>
</evidence>
<proteinExistence type="predicted"/>
<feature type="compositionally biased region" description="Low complexity" evidence="1">
    <location>
        <begin position="414"/>
        <end position="423"/>
    </location>
</feature>
<feature type="region of interest" description="Disordered" evidence="1">
    <location>
        <begin position="91"/>
        <end position="123"/>
    </location>
</feature>
<evidence type="ECO:0000313" key="3">
    <source>
        <dbReference type="Proteomes" id="UP001293254"/>
    </source>
</evidence>
<protein>
    <recommendedName>
        <fullName evidence="4">Glycine-rich protein</fullName>
    </recommendedName>
</protein>
<feature type="compositionally biased region" description="Acidic residues" evidence="1">
    <location>
        <begin position="105"/>
        <end position="121"/>
    </location>
</feature>
<feature type="region of interest" description="Disordered" evidence="1">
    <location>
        <begin position="293"/>
        <end position="423"/>
    </location>
</feature>
<evidence type="ECO:0000313" key="2">
    <source>
        <dbReference type="EMBL" id="KAK4429939.1"/>
    </source>
</evidence>
<comment type="caution">
    <text evidence="2">The sequence shown here is derived from an EMBL/GenBank/DDBJ whole genome shotgun (WGS) entry which is preliminary data.</text>
</comment>
<dbReference type="PANTHER" id="PTHR37736">
    <property type="entry name" value="GLYCINE-RICH PROTEIN"/>
    <property type="match status" value="1"/>
</dbReference>
<dbReference type="PANTHER" id="PTHR37736:SF1">
    <property type="entry name" value="GLYCINE-RICH PROTEIN"/>
    <property type="match status" value="1"/>
</dbReference>
<feature type="compositionally biased region" description="Basic and acidic residues" evidence="1">
    <location>
        <begin position="353"/>
        <end position="365"/>
    </location>
</feature>
<reference evidence="2" key="1">
    <citation type="submission" date="2020-06" db="EMBL/GenBank/DDBJ databases">
        <authorList>
            <person name="Li T."/>
            <person name="Hu X."/>
            <person name="Zhang T."/>
            <person name="Song X."/>
            <person name="Zhang H."/>
            <person name="Dai N."/>
            <person name="Sheng W."/>
            <person name="Hou X."/>
            <person name="Wei L."/>
        </authorList>
    </citation>
    <scope>NUCLEOTIDE SEQUENCE</scope>
    <source>
        <strain evidence="2">3651</strain>
        <tissue evidence="2">Leaf</tissue>
    </source>
</reference>
<sequence>MAATAVAASSSSEMASEGPVLNVINKRLRALRKKLNRITQMEESVSQGKALNKEQEETLRSKQSVLAGIDELEKLRQPLSQAVDQEIQLALEKNKQSPETISDERTEEEGTVEPGPDEENDGVSAVSDLLSLVYFGSIFDVKTLMRAQDNMLTRTHERNCCLTYDYVTDDDAAGDPLNEWDLDLIAMMGSLLISRPVNSSLSHKNALRTCVEHAKLWLANSEQPIDPNLNITYAGLREKLDKIMASDYFTTTPEIKAPVEVAAAVGNYTSFQVPMHASVIPQDSFILPVEGSAAEYEQEEEESPNSNGNQIYGDETGPVEEPHQVGGSEPEVENVSELQAQAEPGIPDTEEDQSSRDMDLKEQQHTARRSHQNYRGGRSGGGGGRRGYANGRGGRGTNRGGYQNGRSQFYDQPGSYYPRNNYRGRGGRGMSGNYNYHASASNAGHVQMAS</sequence>
<dbReference type="Proteomes" id="UP001293254">
    <property type="component" value="Unassembled WGS sequence"/>
</dbReference>